<accession>A0ABR4BX82</accession>
<proteinExistence type="predicted"/>
<evidence type="ECO:0000313" key="2">
    <source>
        <dbReference type="EMBL" id="KAL2062261.1"/>
    </source>
</evidence>
<feature type="compositionally biased region" description="Low complexity" evidence="1">
    <location>
        <begin position="10"/>
        <end position="22"/>
    </location>
</feature>
<dbReference type="Proteomes" id="UP001595075">
    <property type="component" value="Unassembled WGS sequence"/>
</dbReference>
<name>A0ABR4BX82_9HELO</name>
<feature type="region of interest" description="Disordered" evidence="1">
    <location>
        <begin position="808"/>
        <end position="876"/>
    </location>
</feature>
<feature type="region of interest" description="Disordered" evidence="1">
    <location>
        <begin position="39"/>
        <end position="68"/>
    </location>
</feature>
<evidence type="ECO:0000256" key="1">
    <source>
        <dbReference type="SAM" id="MobiDB-lite"/>
    </source>
</evidence>
<evidence type="ECO:0000313" key="3">
    <source>
        <dbReference type="Proteomes" id="UP001595075"/>
    </source>
</evidence>
<reference evidence="2 3" key="1">
    <citation type="journal article" date="2024" name="Commun. Biol.">
        <title>Comparative genomic analysis of thermophilic fungi reveals convergent evolutionary adaptations and gene losses.</title>
        <authorList>
            <person name="Steindorff A.S."/>
            <person name="Aguilar-Pontes M.V."/>
            <person name="Robinson A.J."/>
            <person name="Andreopoulos B."/>
            <person name="LaButti K."/>
            <person name="Kuo A."/>
            <person name="Mondo S."/>
            <person name="Riley R."/>
            <person name="Otillar R."/>
            <person name="Haridas S."/>
            <person name="Lipzen A."/>
            <person name="Grimwood J."/>
            <person name="Schmutz J."/>
            <person name="Clum A."/>
            <person name="Reid I.D."/>
            <person name="Moisan M.C."/>
            <person name="Butler G."/>
            <person name="Nguyen T.T.M."/>
            <person name="Dewar K."/>
            <person name="Conant G."/>
            <person name="Drula E."/>
            <person name="Henrissat B."/>
            <person name="Hansel C."/>
            <person name="Singer S."/>
            <person name="Hutchinson M.I."/>
            <person name="de Vries R.P."/>
            <person name="Natvig D.O."/>
            <person name="Powell A.J."/>
            <person name="Tsang A."/>
            <person name="Grigoriev I.V."/>
        </authorList>
    </citation>
    <scope>NUCLEOTIDE SEQUENCE [LARGE SCALE GENOMIC DNA]</scope>
    <source>
        <strain evidence="2 3">CBS 494.80</strain>
    </source>
</reference>
<gene>
    <name evidence="2" type="ORF">VTL71DRAFT_6527</name>
</gene>
<feature type="compositionally biased region" description="Low complexity" evidence="1">
    <location>
        <begin position="808"/>
        <end position="817"/>
    </location>
</feature>
<keyword evidence="3" id="KW-1185">Reference proteome</keyword>
<dbReference type="EMBL" id="JAZHXI010000017">
    <property type="protein sequence ID" value="KAL2062261.1"/>
    <property type="molecule type" value="Genomic_DNA"/>
</dbReference>
<feature type="compositionally biased region" description="Basic and acidic residues" evidence="1">
    <location>
        <begin position="821"/>
        <end position="868"/>
    </location>
</feature>
<feature type="region of interest" description="Disordered" evidence="1">
    <location>
        <begin position="1"/>
        <end position="26"/>
    </location>
</feature>
<protein>
    <recommendedName>
        <fullName evidence="4">BTB domain-containing protein</fullName>
    </recommendedName>
</protein>
<organism evidence="2 3">
    <name type="scientific">Oculimacula yallundae</name>
    <dbReference type="NCBI Taxonomy" id="86028"/>
    <lineage>
        <taxon>Eukaryota</taxon>
        <taxon>Fungi</taxon>
        <taxon>Dikarya</taxon>
        <taxon>Ascomycota</taxon>
        <taxon>Pezizomycotina</taxon>
        <taxon>Leotiomycetes</taxon>
        <taxon>Helotiales</taxon>
        <taxon>Ploettnerulaceae</taxon>
        <taxon>Oculimacula</taxon>
    </lineage>
</organism>
<sequence length="876" mass="98297">MDNKSRRQPSSSGSSSTSAASSKGRLIFKKPTFSRIISRDEKLSSDRSLASPTLDRTRDSPILPGLELRLSNDNGIPFPDRSVPAPHDSELLQIRENIRRIKQVSSGSDPKKVDEAWEIYKKQRGASLHLCRCLMRQSKINQHASLESSTEPVDATSSISDPLIRTCVPSQDSEQCLSAVKEYQLTQESLLGNIQSSLKATYKVYEWDASDKQFQGVLSDKVLRKNFIDKWSEESPRRPKSEKHLFWEHYRIRFLNSDQLKLDLQFIKSLFGEAEDGQAMAIREYIIAKDGDTILEFANAASESHPILRFRVSSHLLAAASPFFRQFLSPQKSGSGLLLEMIGELPPPPSRYTCKDGIETKVFQMPQLELNNNKALSLLFHAVHMHNSKISRQIDFQTFVSIAEVCLRYQCTAPLELQVEYQWLPQHVHTIGDDNNTDGLLLISYAFGLRRIFTRVSKSAISNATSDEEIQGKTMWPQAVRDKIKAIRAAKMAQIQVCCTAALGEYFRTPPGTGDGLSKGGSLQMTSQTRCPKGSHVCDATNLGWIMLVYNELRILPTILKDAGSLNLPALPQRSFRELIECLRRMPSAPQVHSGVCDYVAAFRSNIDDIYNSVRGLTLYDVSGKNGWALSKHANAPENRLDDYGDQVENDVPLEYTRNTRRQTATWSEDISLQILTHLSNMQDLSSAAMVNKNFYHAYKQNKEALLKIVAQADTRGTTSQAHPDLSGVQNDRRSLSIANVLYASSMSLEDRQLPPATARNRDGSNDLYDASPPLSLKEIDDENERDEEVPMSEAEAHQILWPESISAQLSSSSSQITKGNSRDRVQTKDSMENEKVLLGDVVQGEKHGEKSRVKKEDKHLREEKDRALGLGRLLN</sequence>
<comment type="caution">
    <text evidence="2">The sequence shown here is derived from an EMBL/GenBank/DDBJ whole genome shotgun (WGS) entry which is preliminary data.</text>
</comment>
<evidence type="ECO:0008006" key="4">
    <source>
        <dbReference type="Google" id="ProtNLM"/>
    </source>
</evidence>
<feature type="region of interest" description="Disordered" evidence="1">
    <location>
        <begin position="751"/>
        <end position="794"/>
    </location>
</feature>
<feature type="compositionally biased region" description="Acidic residues" evidence="1">
    <location>
        <begin position="780"/>
        <end position="791"/>
    </location>
</feature>